<dbReference type="Proteomes" id="UP000594638">
    <property type="component" value="Unassembled WGS sequence"/>
</dbReference>
<dbReference type="PANTHER" id="PTHR10809:SF162">
    <property type="entry name" value="VESICLE-ASSOCIATED PROTEIN 1-1-LIKE"/>
    <property type="match status" value="1"/>
</dbReference>
<sequence length="174" mass="19049">MQAQKEAPPDLQCKDKFLLQSVVVGPGVTTENIKPDVFNKESGNRVEECKLRVSYVPPPQPPSPVREGSGEGSSPRASLSDNGTVNQIPDYNSMSRAYVDSLENTPEVKALISKLSEEKNIAIQLNNKLMQELVSLSIGKCLVLCVDSFICRILITCTSTSRVMLPTLPSKRKT</sequence>
<dbReference type="PANTHER" id="PTHR10809">
    <property type="entry name" value="VESICLE-ASSOCIATED MEMBRANE PROTEIN-ASSOCIATED PROTEIN"/>
    <property type="match status" value="1"/>
</dbReference>
<accession>A0A8S0RZT4</accession>
<evidence type="ECO:0000256" key="1">
    <source>
        <dbReference type="SAM" id="MobiDB-lite"/>
    </source>
</evidence>
<dbReference type="InterPro" id="IPR008962">
    <property type="entry name" value="PapD-like_sf"/>
</dbReference>
<dbReference type="SUPFAM" id="SSF49354">
    <property type="entry name" value="PapD-like"/>
    <property type="match status" value="1"/>
</dbReference>
<proteinExistence type="predicted"/>
<feature type="region of interest" description="Disordered" evidence="1">
    <location>
        <begin position="53"/>
        <end position="86"/>
    </location>
</feature>
<dbReference type="OrthoDB" id="264603at2759"/>
<dbReference type="GO" id="GO:0005886">
    <property type="term" value="C:plasma membrane"/>
    <property type="evidence" value="ECO:0007669"/>
    <property type="project" value="TreeGrafter"/>
</dbReference>
<name>A0A8S0RZT4_OLEEU</name>
<dbReference type="AlphaFoldDB" id="A0A8S0RZT4"/>
<protein>
    <submittedName>
        <fullName evidence="2">Vesicle-associated 1-2</fullName>
    </submittedName>
</protein>
<dbReference type="GO" id="GO:0061817">
    <property type="term" value="P:endoplasmic reticulum-plasma membrane tethering"/>
    <property type="evidence" value="ECO:0007669"/>
    <property type="project" value="TreeGrafter"/>
</dbReference>
<dbReference type="Gene3D" id="2.60.40.10">
    <property type="entry name" value="Immunoglobulins"/>
    <property type="match status" value="1"/>
</dbReference>
<feature type="compositionally biased region" description="Polar residues" evidence="1">
    <location>
        <begin position="75"/>
        <end position="86"/>
    </location>
</feature>
<comment type="caution">
    <text evidence="2">The sequence shown here is derived from an EMBL/GenBank/DDBJ whole genome shotgun (WGS) entry which is preliminary data.</text>
</comment>
<gene>
    <name evidence="2" type="ORF">OLEA9_A019209</name>
</gene>
<dbReference type="Gramene" id="OE9A019209T2">
    <property type="protein sequence ID" value="OE9A019209C2"/>
    <property type="gene ID" value="OE9A019209"/>
</dbReference>
<reference evidence="2 3" key="1">
    <citation type="submission" date="2019-12" db="EMBL/GenBank/DDBJ databases">
        <authorList>
            <person name="Alioto T."/>
            <person name="Alioto T."/>
            <person name="Gomez Garrido J."/>
        </authorList>
    </citation>
    <scope>NUCLEOTIDE SEQUENCE [LARGE SCALE GENOMIC DNA]</scope>
</reference>
<dbReference type="InterPro" id="IPR016763">
    <property type="entry name" value="VAP"/>
</dbReference>
<dbReference type="EMBL" id="CACTIH010003769">
    <property type="protein sequence ID" value="CAA2984536.1"/>
    <property type="molecule type" value="Genomic_DNA"/>
</dbReference>
<organism evidence="2 3">
    <name type="scientific">Olea europaea subsp. europaea</name>
    <dbReference type="NCBI Taxonomy" id="158383"/>
    <lineage>
        <taxon>Eukaryota</taxon>
        <taxon>Viridiplantae</taxon>
        <taxon>Streptophyta</taxon>
        <taxon>Embryophyta</taxon>
        <taxon>Tracheophyta</taxon>
        <taxon>Spermatophyta</taxon>
        <taxon>Magnoliopsida</taxon>
        <taxon>eudicotyledons</taxon>
        <taxon>Gunneridae</taxon>
        <taxon>Pentapetalae</taxon>
        <taxon>asterids</taxon>
        <taxon>lamiids</taxon>
        <taxon>Lamiales</taxon>
        <taxon>Oleaceae</taxon>
        <taxon>Oleeae</taxon>
        <taxon>Olea</taxon>
    </lineage>
</organism>
<dbReference type="GO" id="GO:0005789">
    <property type="term" value="C:endoplasmic reticulum membrane"/>
    <property type="evidence" value="ECO:0007669"/>
    <property type="project" value="InterPro"/>
</dbReference>
<evidence type="ECO:0000313" key="3">
    <source>
        <dbReference type="Proteomes" id="UP000594638"/>
    </source>
</evidence>
<evidence type="ECO:0000313" key="2">
    <source>
        <dbReference type="EMBL" id="CAA2984536.1"/>
    </source>
</evidence>
<dbReference type="GO" id="GO:0090158">
    <property type="term" value="P:endoplasmic reticulum membrane organization"/>
    <property type="evidence" value="ECO:0007669"/>
    <property type="project" value="TreeGrafter"/>
</dbReference>
<dbReference type="InterPro" id="IPR013783">
    <property type="entry name" value="Ig-like_fold"/>
</dbReference>
<keyword evidence="3" id="KW-1185">Reference proteome</keyword>